<dbReference type="PANTHER" id="PTHR18905">
    <property type="entry name" value="NINEIN"/>
    <property type="match status" value="1"/>
</dbReference>
<keyword evidence="4" id="KW-0106">Calcium</keyword>
<evidence type="ECO:0000259" key="8">
    <source>
        <dbReference type="PROSITE" id="PS50222"/>
    </source>
</evidence>
<feature type="region of interest" description="Disordered" evidence="7">
    <location>
        <begin position="862"/>
        <end position="903"/>
    </location>
</feature>
<feature type="coiled-coil region" evidence="6">
    <location>
        <begin position="1021"/>
        <end position="1116"/>
    </location>
</feature>
<feature type="region of interest" description="Disordered" evidence="7">
    <location>
        <begin position="464"/>
        <end position="520"/>
    </location>
</feature>
<dbReference type="SMART" id="SM00054">
    <property type="entry name" value="EFh"/>
    <property type="match status" value="2"/>
</dbReference>
<dbReference type="GO" id="GO:0034454">
    <property type="term" value="P:microtubule anchoring at centrosome"/>
    <property type="evidence" value="ECO:0007669"/>
    <property type="project" value="TreeGrafter"/>
</dbReference>
<evidence type="ECO:0000256" key="4">
    <source>
        <dbReference type="ARBA" id="ARBA00022837"/>
    </source>
</evidence>
<dbReference type="InterPro" id="IPR018247">
    <property type="entry name" value="EF_Hand_1_Ca_BS"/>
</dbReference>
<dbReference type="GO" id="GO:0005813">
    <property type="term" value="C:centrosome"/>
    <property type="evidence" value="ECO:0007669"/>
    <property type="project" value="UniProtKB-SubCell"/>
</dbReference>
<sequence>MSRRAAGASRAPPTTMEEPQVAVAAHPGPSPHSSQSPESDMSSRAKRSLSPSPAPDSQSSSLAYSGDNEEEYLRATWQRLGVGHDGYLSLEELATVCHAIGMEKVANEVLEQLFSRLDVDGDGRISFEEFVHMFQNGGPSGNTSLVLDDSLPPDVPGSTLSCMSSASEERRGMVMSESSVFSSLDPDSTGYARVEALLEAWEGLNISNGPSLLRELALPHRPHESLCLRDLAAALESECQLSEEEGTGGRVTLLQMALLTYLHEIKFLRLSVEAARGERDKLKQDLGEANQRVALLAQDLDDHNARMEAASHLQLQELERQYKEQVRELQEAVVGEREAAREQVSAAAKELHAHNSHLQEEDSRLKAALTALTADMKRLEAENLELSGKLQEAERQLLQMERQVADLHILKTKIAEYESEGPREEQYRRVVEQLQRVVAENQQLRDSNDELLSQLDSLPLRLPSARASDKENSLDGSCLGDYMDPPVGLPAPVKRRGSSSNGSGEDSCEEESPRCSKVRRCSKGPNVHYVDVGSYDESFFDTSMSSLLKGSPVPSSHPDVISSAVEDTGTKPSLCSLDQSETEARAVRDEAEHISMHQQITRELKKVFDRVKDSVREEYKHDALRPLTPRDHPIALATREELEDEVNQLREERQQLSHRLQQQQEELKHQLEKKEFECEDLLKKVVRVEEQLRKVTSHLEPISSPPPSPTGTPHTSTPVKNNHNPAKDKCVRCMDTQGQLAVALEELEMALRREEQERAERVAAQTLLDTRQCASSECDSAPETTTTTTTYPASSVLVASSEQGRAYVLEERYREVEEQVAGLKLEIFKLCREAARSVQDGCEAVPWGERCRALLQKIQRRRQVLAPRPQTPPPSEDSREEEQQSQQEETKPEEESASLQPSKDLLQRLEEEVQGLEEDLVRERDGLEKTRASLMEKNTKLEQDLELLRMEFDKSEDYWTLKLQEEQDYYEEERRLYDDKFSALERKIREYEELVLAGGGGAGGGRDASEESDRLSTIDESVVWEKQVTELEEEVAQLRGQLEDLRQEKLSMESQVEARVVEERQRASQERAVLQEQVVSLASQLQQTQQQLSSVVEKGEDMKREADQRIQQLLSQQQQSCEHLQVGSAQVNGHLQEGGRSPQPEFGSVGEETIKVSLRTQLRQCQDRLKFLEAALRHHHVHAHHILTVTRAQHAAEVQNLESMMAATQQMLGQHIAKYKDQLSKASRSDSLVKELYLENAQLMRALQVTEGRQKMAEENSRKLQLSAALSTLS</sequence>
<keyword evidence="6" id="KW-0175">Coiled coil</keyword>
<feature type="domain" description="EF-hand" evidence="8">
    <location>
        <begin position="68"/>
        <end position="103"/>
    </location>
</feature>
<dbReference type="GO" id="GO:0005509">
    <property type="term" value="F:calcium ion binding"/>
    <property type="evidence" value="ECO:0007669"/>
    <property type="project" value="InterPro"/>
</dbReference>
<dbReference type="CDD" id="cd00051">
    <property type="entry name" value="EFh"/>
    <property type="match status" value="1"/>
</dbReference>
<feature type="coiled-coil region" evidence="6">
    <location>
        <begin position="737"/>
        <end position="764"/>
    </location>
</feature>
<dbReference type="PROSITE" id="PS00018">
    <property type="entry name" value="EF_HAND_1"/>
    <property type="match status" value="1"/>
</dbReference>
<feature type="region of interest" description="Disordered" evidence="7">
    <location>
        <begin position="697"/>
        <end position="728"/>
    </location>
</feature>
<keyword evidence="5" id="KW-0206">Cytoskeleton</keyword>
<evidence type="ECO:0000256" key="5">
    <source>
        <dbReference type="ARBA" id="ARBA00023212"/>
    </source>
</evidence>
<dbReference type="InterPro" id="IPR002048">
    <property type="entry name" value="EF_hand_dom"/>
</dbReference>
<feature type="coiled-coil region" evidence="6">
    <location>
        <begin position="265"/>
        <end position="454"/>
    </location>
</feature>
<name>A0A0P4WE91_SCYOL</name>
<comment type="subcellular location">
    <subcellularLocation>
        <location evidence="1">Cytoplasm</location>
        <location evidence="1">Cytoskeleton</location>
        <location evidence="1">Microtubule organizing center</location>
        <location evidence="1">Centrosome</location>
    </subcellularLocation>
</comment>
<feature type="domain" description="EF-hand" evidence="8">
    <location>
        <begin position="105"/>
        <end position="140"/>
    </location>
</feature>
<feature type="coiled-coil region" evidence="6">
    <location>
        <begin position="1155"/>
        <end position="1211"/>
    </location>
</feature>
<feature type="region of interest" description="Disordered" evidence="7">
    <location>
        <begin position="551"/>
        <end position="572"/>
    </location>
</feature>
<feature type="compositionally biased region" description="Low complexity" evidence="7">
    <location>
        <begin position="1"/>
        <end position="11"/>
    </location>
</feature>
<dbReference type="PROSITE" id="PS00303">
    <property type="entry name" value="S100_CABP"/>
    <property type="match status" value="1"/>
</dbReference>
<feature type="region of interest" description="Disordered" evidence="7">
    <location>
        <begin position="1"/>
        <end position="66"/>
    </location>
</feature>
<evidence type="ECO:0000256" key="7">
    <source>
        <dbReference type="SAM" id="MobiDB-lite"/>
    </source>
</evidence>
<dbReference type="PANTHER" id="PTHR18905:SF13">
    <property type="entry name" value="NON-CENTROSOMAL MICROTUBULE ARRAY"/>
    <property type="match status" value="1"/>
</dbReference>
<dbReference type="InterPro" id="IPR011992">
    <property type="entry name" value="EF-hand-dom_pair"/>
</dbReference>
<evidence type="ECO:0000256" key="1">
    <source>
        <dbReference type="ARBA" id="ARBA00004300"/>
    </source>
</evidence>
<dbReference type="PROSITE" id="PS50222">
    <property type="entry name" value="EF_HAND_2"/>
    <property type="match status" value="2"/>
</dbReference>
<keyword evidence="3" id="KW-0597">Phosphoprotein</keyword>
<accession>A0A0P4WE91</accession>
<keyword evidence="2" id="KW-0963">Cytoplasm</keyword>
<dbReference type="SUPFAM" id="SSF47473">
    <property type="entry name" value="EF-hand"/>
    <property type="match status" value="1"/>
</dbReference>
<organism evidence="9">
    <name type="scientific">Scylla olivacea</name>
    <name type="common">Orange mud crab</name>
    <name type="synonym">Cancer olivacea</name>
    <dbReference type="NCBI Taxonomy" id="85551"/>
    <lineage>
        <taxon>Eukaryota</taxon>
        <taxon>Metazoa</taxon>
        <taxon>Ecdysozoa</taxon>
        <taxon>Arthropoda</taxon>
        <taxon>Crustacea</taxon>
        <taxon>Multicrustacea</taxon>
        <taxon>Malacostraca</taxon>
        <taxon>Eumalacostraca</taxon>
        <taxon>Eucarida</taxon>
        <taxon>Decapoda</taxon>
        <taxon>Pleocyemata</taxon>
        <taxon>Brachyura</taxon>
        <taxon>Eubrachyura</taxon>
        <taxon>Portunoidea</taxon>
        <taxon>Portunidae</taxon>
        <taxon>Portuninae</taxon>
        <taxon>Scylla</taxon>
    </lineage>
</organism>
<reference evidence="9" key="1">
    <citation type="submission" date="2015-09" db="EMBL/GenBank/DDBJ databases">
        <title>Scylla olivacea transcriptome.</title>
        <authorList>
            <person name="Ikhwanuddin M."/>
        </authorList>
    </citation>
    <scope>NUCLEOTIDE SEQUENCE</scope>
</reference>
<evidence type="ECO:0000256" key="6">
    <source>
        <dbReference type="SAM" id="Coils"/>
    </source>
</evidence>
<feature type="coiled-coil region" evidence="6">
    <location>
        <begin position="632"/>
        <end position="691"/>
    </location>
</feature>
<evidence type="ECO:0000256" key="2">
    <source>
        <dbReference type="ARBA" id="ARBA00022490"/>
    </source>
</evidence>
<dbReference type="Gene3D" id="1.10.238.10">
    <property type="entry name" value="EF-hand"/>
    <property type="match status" value="1"/>
</dbReference>
<dbReference type="Pfam" id="PF13499">
    <property type="entry name" value="EF-hand_7"/>
    <property type="match status" value="1"/>
</dbReference>
<evidence type="ECO:0000313" key="9">
    <source>
        <dbReference type="EMBL" id="JAI59359.1"/>
    </source>
</evidence>
<feature type="coiled-coil region" evidence="6">
    <location>
        <begin position="806"/>
        <end position="833"/>
    </location>
</feature>
<feature type="compositionally biased region" description="Low complexity" evidence="7">
    <location>
        <begin position="31"/>
        <end position="63"/>
    </location>
</feature>
<proteinExistence type="predicted"/>
<dbReference type="InterPro" id="IPR001751">
    <property type="entry name" value="S100/CaBP7/8-like_CS"/>
</dbReference>
<dbReference type="EMBL" id="GDRN01096323">
    <property type="protein sequence ID" value="JAI59359.1"/>
    <property type="molecule type" value="Transcribed_RNA"/>
</dbReference>
<dbReference type="AlphaFoldDB" id="A0A0P4WE91"/>
<evidence type="ECO:0000256" key="3">
    <source>
        <dbReference type="ARBA" id="ARBA00022553"/>
    </source>
</evidence>
<protein>
    <recommendedName>
        <fullName evidence="8">EF-hand domain-containing protein</fullName>
    </recommendedName>
</protein>